<name>A0ABW3HGA3_9GAMM</name>
<proteinExistence type="predicted"/>
<dbReference type="Proteomes" id="UP001597044">
    <property type="component" value="Unassembled WGS sequence"/>
</dbReference>
<dbReference type="Gene3D" id="3.40.50.720">
    <property type="entry name" value="NAD(P)-binding Rossmann-like Domain"/>
    <property type="match status" value="1"/>
</dbReference>
<evidence type="ECO:0000313" key="2">
    <source>
        <dbReference type="EMBL" id="MFD0950311.1"/>
    </source>
</evidence>
<comment type="caution">
    <text evidence="2">The sequence shown here is derived from an EMBL/GenBank/DDBJ whole genome shotgun (WGS) entry which is preliminary data.</text>
</comment>
<protein>
    <submittedName>
        <fullName evidence="2">CoA-binding protein</fullName>
    </submittedName>
</protein>
<reference evidence="3" key="1">
    <citation type="journal article" date="2019" name="Int. J. Syst. Evol. Microbiol.">
        <title>The Global Catalogue of Microorganisms (GCM) 10K type strain sequencing project: providing services to taxonomists for standard genome sequencing and annotation.</title>
        <authorList>
            <consortium name="The Broad Institute Genomics Platform"/>
            <consortium name="The Broad Institute Genome Sequencing Center for Infectious Disease"/>
            <person name="Wu L."/>
            <person name="Ma J."/>
        </authorList>
    </citation>
    <scope>NUCLEOTIDE SEQUENCE [LARGE SCALE GENOMIC DNA]</scope>
    <source>
        <strain evidence="3">CCUG 63419</strain>
    </source>
</reference>
<organism evidence="2 3">
    <name type="scientific">Paraperlucidibaca wandonensis</name>
    <dbReference type="NCBI Taxonomy" id="1268273"/>
    <lineage>
        <taxon>Bacteria</taxon>
        <taxon>Pseudomonadati</taxon>
        <taxon>Pseudomonadota</taxon>
        <taxon>Gammaproteobacteria</taxon>
        <taxon>Moraxellales</taxon>
        <taxon>Moraxellaceae</taxon>
        <taxon>Paraperlucidibaca</taxon>
    </lineage>
</organism>
<keyword evidence="3" id="KW-1185">Reference proteome</keyword>
<dbReference type="PANTHER" id="PTHR33303:SF2">
    <property type="entry name" value="COA-BINDING DOMAIN-CONTAINING PROTEIN"/>
    <property type="match status" value="1"/>
</dbReference>
<dbReference type="InterPro" id="IPR036291">
    <property type="entry name" value="NAD(P)-bd_dom_sf"/>
</dbReference>
<feature type="domain" description="CoA-binding" evidence="1">
    <location>
        <begin position="1"/>
        <end position="90"/>
    </location>
</feature>
<dbReference type="EMBL" id="JBHTIT010000001">
    <property type="protein sequence ID" value="MFD0950311.1"/>
    <property type="molecule type" value="Genomic_DNA"/>
</dbReference>
<dbReference type="InterPro" id="IPR003781">
    <property type="entry name" value="CoA-bd"/>
</dbReference>
<dbReference type="Pfam" id="PF13380">
    <property type="entry name" value="CoA_binding_2"/>
    <property type="match status" value="1"/>
</dbReference>
<dbReference type="SMART" id="SM00881">
    <property type="entry name" value="CoA_binding"/>
    <property type="match status" value="1"/>
</dbReference>
<evidence type="ECO:0000313" key="3">
    <source>
        <dbReference type="Proteomes" id="UP001597044"/>
    </source>
</evidence>
<dbReference type="SUPFAM" id="SSF51735">
    <property type="entry name" value="NAD(P)-binding Rossmann-fold domains"/>
    <property type="match status" value="1"/>
</dbReference>
<dbReference type="PANTHER" id="PTHR33303">
    <property type="entry name" value="CYTOPLASMIC PROTEIN-RELATED"/>
    <property type="match status" value="1"/>
</dbReference>
<gene>
    <name evidence="2" type="ORF">ACFQ0F_07920</name>
</gene>
<sequence>METVVVLGASPKRERYSHQAMVLLQKYGHRVIPVNPGHDQIDGITVARSLDAISEAVDTVTIYVAPAHLDSQLESLLALNPKRVIFNPGAEHPQASAALQAQGITVENACTLVLLRTGQYD</sequence>
<dbReference type="RefSeq" id="WP_379070889.1">
    <property type="nucleotide sequence ID" value="NZ_JBHTIT010000001.1"/>
</dbReference>
<accession>A0ABW3HGA3</accession>
<evidence type="ECO:0000259" key="1">
    <source>
        <dbReference type="SMART" id="SM00881"/>
    </source>
</evidence>